<dbReference type="Proteomes" id="UP000501568">
    <property type="component" value="Chromosome"/>
</dbReference>
<feature type="signal peptide" evidence="2">
    <location>
        <begin position="1"/>
        <end position="26"/>
    </location>
</feature>
<dbReference type="Pfam" id="PF00561">
    <property type="entry name" value="Abhydrolase_1"/>
    <property type="match status" value="1"/>
</dbReference>
<dbReference type="InterPro" id="IPR000073">
    <property type="entry name" value="AB_hydrolase_1"/>
</dbReference>
<dbReference type="EMBL" id="CP049109">
    <property type="protein sequence ID" value="QIG78859.1"/>
    <property type="molecule type" value="Genomic_DNA"/>
</dbReference>
<sequence length="319" mass="34480">MFQMQKWQLLACSAALMIGTVPAAQAQTACPAEGTASAEWIGLSQLHGGKGYADTPMGQVHYRLAGEGEGPVIVLLHQTPWSMVQYAEVQACLAERGVRSLAIDTPGYGMSDMPGGHPTIAQYADNLIPVLDKLGLDRVILAGHHTGASIAASFASRHPDRTAGLLMHGTPLYSRAERETRLSGTHRTRDLSEDGSHLSEYYAYIRNYAGPNPRTRITANWSTITWWLSGVADVAHEAVYLHDLGEDLDRVIAPTMIFSDAQDSLHVNDQRAAALKPWFGYTQFSEGGAHAMMIDPARWARLAARFVGEVADGSAPAGD</sequence>
<dbReference type="KEGG" id="spzr:G5C33_02990"/>
<keyword evidence="2" id="KW-0732">Signal</keyword>
<feature type="chain" id="PRO_5026082081" evidence="2">
    <location>
        <begin position="27"/>
        <end position="319"/>
    </location>
</feature>
<dbReference type="Gene3D" id="3.40.50.1820">
    <property type="entry name" value="alpha/beta hydrolase"/>
    <property type="match status" value="1"/>
</dbReference>
<feature type="domain" description="AB hydrolase-1" evidence="3">
    <location>
        <begin position="71"/>
        <end position="172"/>
    </location>
</feature>
<dbReference type="PRINTS" id="PR00111">
    <property type="entry name" value="ABHYDROLASE"/>
</dbReference>
<protein>
    <submittedName>
        <fullName evidence="4">Alpha/beta hydrolase</fullName>
    </submittedName>
</protein>
<keyword evidence="1 4" id="KW-0378">Hydrolase</keyword>
<dbReference type="GO" id="GO:0016787">
    <property type="term" value="F:hydrolase activity"/>
    <property type="evidence" value="ECO:0007669"/>
    <property type="project" value="UniProtKB-KW"/>
</dbReference>
<dbReference type="InterPro" id="IPR050266">
    <property type="entry name" value="AB_hydrolase_sf"/>
</dbReference>
<dbReference type="InterPro" id="IPR029058">
    <property type="entry name" value="AB_hydrolase_fold"/>
</dbReference>
<evidence type="ECO:0000256" key="2">
    <source>
        <dbReference type="SAM" id="SignalP"/>
    </source>
</evidence>
<organism evidence="4 5">
    <name type="scientific">Stakelama tenebrarum</name>
    <dbReference type="NCBI Taxonomy" id="2711215"/>
    <lineage>
        <taxon>Bacteria</taxon>
        <taxon>Pseudomonadati</taxon>
        <taxon>Pseudomonadota</taxon>
        <taxon>Alphaproteobacteria</taxon>
        <taxon>Sphingomonadales</taxon>
        <taxon>Sphingomonadaceae</taxon>
        <taxon>Stakelama</taxon>
    </lineage>
</organism>
<dbReference type="PANTHER" id="PTHR43798">
    <property type="entry name" value="MONOACYLGLYCEROL LIPASE"/>
    <property type="match status" value="1"/>
</dbReference>
<name>A0A6G6Y1T3_9SPHN</name>
<gene>
    <name evidence="4" type="ORF">G5C33_02990</name>
</gene>
<dbReference type="SUPFAM" id="SSF53474">
    <property type="entry name" value="alpha/beta-Hydrolases"/>
    <property type="match status" value="1"/>
</dbReference>
<dbReference type="GO" id="GO:0016020">
    <property type="term" value="C:membrane"/>
    <property type="evidence" value="ECO:0007669"/>
    <property type="project" value="TreeGrafter"/>
</dbReference>
<keyword evidence="5" id="KW-1185">Reference proteome</keyword>
<proteinExistence type="predicted"/>
<dbReference type="RefSeq" id="WP_165325858.1">
    <property type="nucleotide sequence ID" value="NZ_CP049109.1"/>
</dbReference>
<reference evidence="4 5" key="1">
    <citation type="submission" date="2020-02" db="EMBL/GenBank/DDBJ databases">
        <authorList>
            <person name="Zheng R.K."/>
            <person name="Sun C.M."/>
        </authorList>
    </citation>
    <scope>NUCLEOTIDE SEQUENCE [LARGE SCALE GENOMIC DNA]</scope>
    <source>
        <strain evidence="5">zrk23</strain>
    </source>
</reference>
<dbReference type="AlphaFoldDB" id="A0A6G6Y1T3"/>
<evidence type="ECO:0000313" key="5">
    <source>
        <dbReference type="Proteomes" id="UP000501568"/>
    </source>
</evidence>
<dbReference type="PANTHER" id="PTHR43798:SF31">
    <property type="entry name" value="AB HYDROLASE SUPERFAMILY PROTEIN YCLE"/>
    <property type="match status" value="1"/>
</dbReference>
<evidence type="ECO:0000256" key="1">
    <source>
        <dbReference type="ARBA" id="ARBA00022801"/>
    </source>
</evidence>
<accession>A0A6G6Y1T3</accession>
<evidence type="ECO:0000313" key="4">
    <source>
        <dbReference type="EMBL" id="QIG78859.1"/>
    </source>
</evidence>
<evidence type="ECO:0000259" key="3">
    <source>
        <dbReference type="Pfam" id="PF00561"/>
    </source>
</evidence>